<dbReference type="SUPFAM" id="SSF51126">
    <property type="entry name" value="Pectin lyase-like"/>
    <property type="match status" value="1"/>
</dbReference>
<dbReference type="Pfam" id="PF12571">
    <property type="entry name" value="Phage_tail_fib"/>
    <property type="match status" value="1"/>
</dbReference>
<evidence type="ECO:0000256" key="2">
    <source>
        <dbReference type="ARBA" id="ARBA00022844"/>
    </source>
</evidence>
<organism evidence="5 6">
    <name type="scientific">Vibrio phage vB_VchM_Kuja</name>
    <dbReference type="NCBI Taxonomy" id="2686437"/>
    <lineage>
        <taxon>Viruses</taxon>
        <taxon>Duplodnaviria</taxon>
        <taxon>Heunggongvirae</taxon>
        <taxon>Uroviricota</taxon>
        <taxon>Caudoviricetes</taxon>
        <taxon>Pantevenvirales</taxon>
        <taxon>Ackermannviridae</taxon>
        <taxon>Kujavirus</taxon>
        <taxon>Kujavirus kuja</taxon>
    </lineage>
</organism>
<dbReference type="Pfam" id="PF13229">
    <property type="entry name" value="Beta_helix"/>
    <property type="match status" value="1"/>
</dbReference>
<proteinExistence type="predicted"/>
<dbReference type="EMBL" id="MN718199">
    <property type="protein sequence ID" value="QGZ15992.1"/>
    <property type="molecule type" value="Genomic_DNA"/>
</dbReference>
<evidence type="ECO:0000256" key="1">
    <source>
        <dbReference type="ARBA" id="ARBA00004328"/>
    </source>
</evidence>
<dbReference type="Proteomes" id="UP000433471">
    <property type="component" value="Segment"/>
</dbReference>
<keyword evidence="6" id="KW-1185">Reference proteome</keyword>
<feature type="domain" description="Phage tail fibre protein N-terminal" evidence="3">
    <location>
        <begin position="82"/>
        <end position="211"/>
    </location>
</feature>
<evidence type="ECO:0000313" key="6">
    <source>
        <dbReference type="Proteomes" id="UP000433471"/>
    </source>
</evidence>
<evidence type="ECO:0000259" key="3">
    <source>
        <dbReference type="Pfam" id="PF12571"/>
    </source>
</evidence>
<dbReference type="GO" id="GO:0051701">
    <property type="term" value="P:biological process involved in interaction with host"/>
    <property type="evidence" value="ECO:0007669"/>
    <property type="project" value="UniProtKB-ARBA"/>
</dbReference>
<dbReference type="GO" id="GO:0019058">
    <property type="term" value="P:viral life cycle"/>
    <property type="evidence" value="ECO:0007669"/>
    <property type="project" value="UniProtKB-ARBA"/>
</dbReference>
<feature type="domain" description="Right handed beta helix" evidence="4">
    <location>
        <begin position="456"/>
        <end position="599"/>
    </location>
</feature>
<dbReference type="InterPro" id="IPR022225">
    <property type="entry name" value="Phage_tail_fibre_N"/>
</dbReference>
<dbReference type="GO" id="GO:0044423">
    <property type="term" value="C:virion component"/>
    <property type="evidence" value="ECO:0007669"/>
    <property type="project" value="UniProtKB-KW"/>
</dbReference>
<sequence>MSSTSDLSEVVQQIQELLNEKLKPSANTLERFIKLSEVIDLENGFFLRSLSKFESDNQNLVNQLLDSLGLASVDGETIVSRSVITNLGNSRLNSATAINKITIKKIFVGDGNGSSYIITGAETSLKNVKFQGLSSNPISDTNRPNILYFDISIPATIGGFTIREVGILDDFDQLFALGVTSVVTLPDPTQNNGNVKHIRVSIELPTLNDVTKFNFQNPAFPHNTLGSRDVENAHPLSSISGGKELRDEIYQGVIYPQKPELVADITGQNEIPVGTTMVRLAVGTTGQTAVYAMQPPVSGQITSIKRFANEPFAIIAGGVEAALFNPLSKTSPDLKSISAMKNVNKSLINVLNYFSNSDRIPQIKPYLWVPTESTSAHDGVTAVSRAALQSWNGLASGLSSMLGWSGTGNGVFYNVNAFANAKKVSDFISDGNDQAACNYGWRALSKVVKDGDIILVDGTYLAGNGGSELRIANKTGVNIIGGIIKKVSGSAEYPIWIDTCVDTTLSGVFLKGKDTVLPVWGSQGLYLRNSVRTIVNGCHFTDAGDAAIRFARSTTSAAEVASFGVLIVNCTFKNCNQITSNNTGASDVIFANNYIDGHSTFKITQRTEIVPAATLVFGNIYRNADKVTEIQGGRGVYVFGNVGTTKQLAGVYPNTYTFFDGYPISTDVYFYDNNLEFTHPGNFILYSEVRANLDGGPIIQDGDFVIKGNVFKTKTPRTAFTLRFVHYTEEKSQLFQNLIIEDNEFIGSFRDLVTVGGDTSFDLSHGELVSVCNNRGGTFTQDWVTIKTKVYNTGQRPNVYVSGNKRMTVYKPLEIGYAYREVPNGNQTIPNEFFYDDNDLTITYGGTLFYDGSKYSPGIKTSISGNKFHSTATANVSQLWLFTPEPNVAARSIFMYRNNTQVIDPASNARPLYVNGEGTGPATRWGMLVAANNHFTKGLRGPLCDNSAYRKSGVQFGLTTGESKSVKLIYEVGESNLNGVAGTWRYTRIWSDGTCRIHGAWLNAGSNSFNLYFGRSFETLLDLQITNLGNVGAPYVYSRFANYAVVRFNGGGNTWFSFTAEGKLSASQIDQIVMDNNVY</sequence>
<evidence type="ECO:0000259" key="4">
    <source>
        <dbReference type="Pfam" id="PF13229"/>
    </source>
</evidence>
<comment type="subcellular location">
    <subcellularLocation>
        <location evidence="1">Virion</location>
    </subcellularLocation>
</comment>
<evidence type="ECO:0000313" key="5">
    <source>
        <dbReference type="EMBL" id="QGZ15992.1"/>
    </source>
</evidence>
<gene>
    <name evidence="5" type="ORF">Kuja_0010</name>
</gene>
<reference evidence="5 6" key="1">
    <citation type="submission" date="2019-11" db="EMBL/GenBank/DDBJ databases">
        <title>Characterization of a novel member of the family Ackermannviridae.</title>
        <authorList>
            <person name="Maina A.N."/>
            <person name="Mwaura F.B."/>
            <person name="Jumba M."/>
        </authorList>
    </citation>
    <scope>NUCLEOTIDE SEQUENCE [LARGE SCALE GENOMIC DNA]</scope>
</reference>
<keyword evidence="2" id="KW-0946">Virion</keyword>
<accession>A0A6B9JBQ9</accession>
<protein>
    <submittedName>
        <fullName evidence="5">Tail fiber protein</fullName>
    </submittedName>
</protein>
<dbReference type="InterPro" id="IPR039448">
    <property type="entry name" value="Beta_helix"/>
</dbReference>
<dbReference type="InterPro" id="IPR011050">
    <property type="entry name" value="Pectin_lyase_fold/virulence"/>
</dbReference>
<name>A0A6B9JBQ9_9CAUD</name>